<name>A0A401UAR1_9BACT</name>
<dbReference type="InterPro" id="IPR029062">
    <property type="entry name" value="Class_I_gatase-like"/>
</dbReference>
<sequence length="300" mass="33301">MQVKALVLKLMVLCSLSANAQQLADTLFKPTIINPAYQRGTGSVVRIDEAHYNFHTMRGRYLPFARVLEQDGYRVERGTQLVSRENLDSTKIFVIANALHASNQQRWTLPTPSAFTDEEIEALTKWVQDGGSLFLIADHMPFPGAAEKLAKAFDVAFINGFAMKNGGRDIFTIDDGLVSNTLTQGRDEEESVTTVQTFTGQGFKIPTNAQAIITLNDKYKVKIPEVAWEFNKNTPSVSGEDLVQGAYMKFGKGRIVVFGEAAMFTAQRQGNSKIGMNEKSASQNMQLLLNIIHWLDGMID</sequence>
<proteinExistence type="predicted"/>
<dbReference type="Gene3D" id="3.40.50.880">
    <property type="match status" value="1"/>
</dbReference>
<keyword evidence="1" id="KW-0732">Signal</keyword>
<dbReference type="EMBL" id="BHXQ01000004">
    <property type="protein sequence ID" value="GCC51979.1"/>
    <property type="molecule type" value="Genomic_DNA"/>
</dbReference>
<keyword evidence="3" id="KW-1185">Reference proteome</keyword>
<dbReference type="RefSeq" id="WP_127122636.1">
    <property type="nucleotide sequence ID" value="NZ_BHXQ01000004.1"/>
</dbReference>
<dbReference type="OrthoDB" id="6397329at2"/>
<feature type="signal peptide" evidence="1">
    <location>
        <begin position="1"/>
        <end position="20"/>
    </location>
</feature>
<feature type="chain" id="PRO_5019325255" evidence="1">
    <location>
        <begin position="21"/>
        <end position="300"/>
    </location>
</feature>
<protein>
    <submittedName>
        <fullName evidence="2">DUF4350 domain-containing protein</fullName>
    </submittedName>
</protein>
<dbReference type="SUPFAM" id="SSF52317">
    <property type="entry name" value="Class I glutamine amidotransferase-like"/>
    <property type="match status" value="1"/>
</dbReference>
<evidence type="ECO:0000256" key="1">
    <source>
        <dbReference type="SAM" id="SignalP"/>
    </source>
</evidence>
<accession>A0A401UAR1</accession>
<reference evidence="2 3" key="1">
    <citation type="submission" date="2018-11" db="EMBL/GenBank/DDBJ databases">
        <title>Chryseotalea sanarue gen. nov., sp., nov., a member of the family Cytophagaceae, isolated from a brackish lake in Hamamatsu Japan.</title>
        <authorList>
            <person name="Maejima Y."/>
            <person name="Iino T."/>
            <person name="Muraguchi Y."/>
            <person name="Fukuda K."/>
            <person name="Ohkuma M."/>
            <person name="Moriuchi R."/>
            <person name="Dohra H."/>
            <person name="Kimbara K."/>
            <person name="Shintani M."/>
        </authorList>
    </citation>
    <scope>NUCLEOTIDE SEQUENCE [LARGE SCALE GENOMIC DNA]</scope>
    <source>
        <strain evidence="2 3">Ys</strain>
    </source>
</reference>
<evidence type="ECO:0000313" key="3">
    <source>
        <dbReference type="Proteomes" id="UP000288227"/>
    </source>
</evidence>
<gene>
    <name evidence="2" type="ORF">SanaruYs_22100</name>
</gene>
<dbReference type="AlphaFoldDB" id="A0A401UAR1"/>
<dbReference type="Proteomes" id="UP000288227">
    <property type="component" value="Unassembled WGS sequence"/>
</dbReference>
<organism evidence="2 3">
    <name type="scientific">Chryseotalea sanaruensis</name>
    <dbReference type="NCBI Taxonomy" id="2482724"/>
    <lineage>
        <taxon>Bacteria</taxon>
        <taxon>Pseudomonadati</taxon>
        <taxon>Bacteroidota</taxon>
        <taxon>Cytophagia</taxon>
        <taxon>Cytophagales</taxon>
        <taxon>Chryseotaleaceae</taxon>
        <taxon>Chryseotalea</taxon>
    </lineage>
</organism>
<comment type="caution">
    <text evidence="2">The sequence shown here is derived from an EMBL/GenBank/DDBJ whole genome shotgun (WGS) entry which is preliminary data.</text>
</comment>
<evidence type="ECO:0000313" key="2">
    <source>
        <dbReference type="EMBL" id="GCC51979.1"/>
    </source>
</evidence>